<protein>
    <submittedName>
        <fullName evidence="1">Uncharacterized protein</fullName>
    </submittedName>
</protein>
<keyword evidence="2" id="KW-1185">Reference proteome</keyword>
<comment type="caution">
    <text evidence="1">The sequence shown here is derived from an EMBL/GenBank/DDBJ whole genome shotgun (WGS) entry which is preliminary data.</text>
</comment>
<reference evidence="1 2" key="1">
    <citation type="journal article" date="2018" name="bioRxiv">
        <title>Evidence of independent acquisition and adaption of ultra-small bacteria to human hosts across the highly diverse yet reduced genomes of the phylum Saccharibacteria.</title>
        <authorList>
            <person name="McLean J.S."/>
            <person name="Bor B."/>
            <person name="To T.T."/>
            <person name="Liu Q."/>
            <person name="Kearns K.A."/>
            <person name="Solden L.M."/>
            <person name="Wrighton K.C."/>
            <person name="He X."/>
            <person name="Shi W."/>
        </authorList>
    </citation>
    <scope>NUCLEOTIDE SEQUENCE [LARGE SCALE GENOMIC DNA]</scope>
    <source>
        <strain evidence="1 2">TM7_KMM_G3_1_HOT_351</strain>
    </source>
</reference>
<accession>A0ABY0FJU2</accession>
<dbReference type="EMBL" id="PRLL01000011">
    <property type="protein sequence ID" value="RYC73485.1"/>
    <property type="molecule type" value="Genomic_DNA"/>
</dbReference>
<organism evidence="1 2">
    <name type="scientific">Candidatus Nanosyncoccus nanoralicus</name>
    <dbReference type="NCBI Taxonomy" id="2171996"/>
    <lineage>
        <taxon>Bacteria</taxon>
        <taxon>Candidatus Saccharimonadota</taxon>
        <taxon>Candidatus Nanosyncoccalia</taxon>
        <taxon>Candidatus Nanosyncoccales</taxon>
        <taxon>Candidatus Nanosyncoccaceae</taxon>
        <taxon>Candidatus Nanosyncoccus</taxon>
    </lineage>
</organism>
<evidence type="ECO:0000313" key="1">
    <source>
        <dbReference type="EMBL" id="RYC73485.1"/>
    </source>
</evidence>
<dbReference type="Proteomes" id="UP001191004">
    <property type="component" value="Unassembled WGS sequence"/>
</dbReference>
<name>A0ABY0FJU2_9BACT</name>
<sequence length="267" mass="29901">MQNADYWQKLQPITDNSILWNIPEQKTGRIAILGGNLQNCMIAIKNTEFLNSLPIKTVNLLLPDALQGKLPTFSSLYFAESTESGSFARSNTLEDFTLNSDLVLYSGDFSKNSITEIAITDTLKKLSPNQLAVLSRDTVDLITADIQGILERQNLILIASLAQLQKVFRAALYPKMILLSMPIFPVIEILHKFTLSYPCTIFTFHQNQIIIARSGIVHTIAIDKTSYTPLSLWSGTLACKISALALWNPQNLLEATETALFWDHRQK</sequence>
<proteinExistence type="predicted"/>
<gene>
    <name evidence="1" type="ORF">G3KMM_00373</name>
</gene>
<reference evidence="1 2" key="2">
    <citation type="journal article" date="2020" name="Cell Rep.">
        <title>Acquisition and Adaptation of Ultra-small Parasitic Reduced Genome Bacteria to Mammalian Hosts.</title>
        <authorList>
            <person name="McLean J.S."/>
            <person name="Bor B."/>
            <person name="Kerns K.A."/>
            <person name="Liu Q."/>
            <person name="To T.T."/>
            <person name="Solden L."/>
            <person name="Hendrickson E.L."/>
            <person name="Wrighton K."/>
            <person name="Shi W."/>
            <person name="He X."/>
        </authorList>
    </citation>
    <scope>NUCLEOTIDE SEQUENCE [LARGE SCALE GENOMIC DNA]</scope>
    <source>
        <strain evidence="1 2">TM7_KMM_G3_1_HOT_351</strain>
    </source>
</reference>
<dbReference type="RefSeq" id="WP_129604807.1">
    <property type="nucleotide sequence ID" value="NZ_PRLL01000011.1"/>
</dbReference>
<evidence type="ECO:0000313" key="2">
    <source>
        <dbReference type="Proteomes" id="UP001191004"/>
    </source>
</evidence>